<dbReference type="AlphaFoldDB" id="A0A5S5BTF2"/>
<comment type="caution">
    <text evidence="2">The sequence shown here is derived from an EMBL/GenBank/DDBJ whole genome shotgun (WGS) entry which is preliminary data.</text>
</comment>
<dbReference type="InterPro" id="IPR029044">
    <property type="entry name" value="Nucleotide-diphossugar_trans"/>
</dbReference>
<dbReference type="SUPFAM" id="SSF53448">
    <property type="entry name" value="Nucleotide-diphospho-sugar transferases"/>
    <property type="match status" value="1"/>
</dbReference>
<keyword evidence="3" id="KW-1185">Reference proteome</keyword>
<dbReference type="CDD" id="cd04186">
    <property type="entry name" value="GT_2_like_c"/>
    <property type="match status" value="1"/>
</dbReference>
<dbReference type="Pfam" id="PF00535">
    <property type="entry name" value="Glycos_transf_2"/>
    <property type="match status" value="1"/>
</dbReference>
<accession>A0A5S5BTF2</accession>
<evidence type="ECO:0000313" key="2">
    <source>
        <dbReference type="EMBL" id="TYP70455.1"/>
    </source>
</evidence>
<dbReference type="Proteomes" id="UP000324376">
    <property type="component" value="Unassembled WGS sequence"/>
</dbReference>
<evidence type="ECO:0000313" key="3">
    <source>
        <dbReference type="Proteomes" id="UP000324376"/>
    </source>
</evidence>
<reference evidence="2 3" key="1">
    <citation type="submission" date="2019-07" db="EMBL/GenBank/DDBJ databases">
        <title>Genomic Encyclopedia of Archaeal and Bacterial Type Strains, Phase II (KMG-II): from individual species to whole genera.</title>
        <authorList>
            <person name="Goeker M."/>
        </authorList>
    </citation>
    <scope>NUCLEOTIDE SEQUENCE [LARGE SCALE GENOMIC DNA]</scope>
    <source>
        <strain evidence="2 3">DSM 17527</strain>
    </source>
</reference>
<protein>
    <recommendedName>
        <fullName evidence="1">Glycosyltransferase 2-like domain-containing protein</fullName>
    </recommendedName>
</protein>
<feature type="domain" description="Glycosyltransferase 2-like" evidence="1">
    <location>
        <begin position="26"/>
        <end position="167"/>
    </location>
</feature>
<sequence length="330" mass="38124">MFNLLNLTTNYTFDILYLLIMMYDVSAILVNYNSSTFTINCIDSILDQTSSKLKIQIIVVDNASTYEDYISIKKKIQNLNLPSITLIRSRINTGFGGGNMLGIQHATAKYYAFINNDTLLKNDCLSIVYNFLEDTPDAAVCCPQQYNEHNEVQKSFDHFLSLRRELFGRKILERLNPNKYPKRRKIYDTPIKVQSVPGSFLVANAVCFDKVGGFDTNIFLYYEETDLCYRISKDDERWASYLVPEARFTHFKGQSTSKSLAIKKELKISLLYVLKKNSGYVAYLVLRIWLTLKFLVKSFFSPKNFKLFILFAKGAPLTESLKHRQILLKK</sequence>
<gene>
    <name evidence="2" type="ORF">BD809_11247</name>
</gene>
<evidence type="ECO:0000259" key="1">
    <source>
        <dbReference type="Pfam" id="PF00535"/>
    </source>
</evidence>
<organism evidence="2 3">
    <name type="scientific">Aquimarina intermedia</name>
    <dbReference type="NCBI Taxonomy" id="350814"/>
    <lineage>
        <taxon>Bacteria</taxon>
        <taxon>Pseudomonadati</taxon>
        <taxon>Bacteroidota</taxon>
        <taxon>Flavobacteriia</taxon>
        <taxon>Flavobacteriales</taxon>
        <taxon>Flavobacteriaceae</taxon>
        <taxon>Aquimarina</taxon>
    </lineage>
</organism>
<dbReference type="PANTHER" id="PTHR43179:SF7">
    <property type="entry name" value="RHAMNOSYLTRANSFERASE WBBL"/>
    <property type="match status" value="1"/>
</dbReference>
<dbReference type="PANTHER" id="PTHR43179">
    <property type="entry name" value="RHAMNOSYLTRANSFERASE WBBL"/>
    <property type="match status" value="1"/>
</dbReference>
<name>A0A5S5BTF2_9FLAO</name>
<dbReference type="InterPro" id="IPR001173">
    <property type="entry name" value="Glyco_trans_2-like"/>
</dbReference>
<proteinExistence type="predicted"/>
<dbReference type="Gene3D" id="3.90.550.10">
    <property type="entry name" value="Spore Coat Polysaccharide Biosynthesis Protein SpsA, Chain A"/>
    <property type="match status" value="1"/>
</dbReference>
<dbReference type="EMBL" id="VNHU01000012">
    <property type="protein sequence ID" value="TYP70455.1"/>
    <property type="molecule type" value="Genomic_DNA"/>
</dbReference>